<evidence type="ECO:0000259" key="1">
    <source>
        <dbReference type="Pfam" id="PF12728"/>
    </source>
</evidence>
<accession>A0A8F6TU63</accession>
<protein>
    <submittedName>
        <fullName evidence="2">Helix-turn-helix domain-containing protein</fullName>
    </submittedName>
</protein>
<keyword evidence="3" id="KW-1185">Reference proteome</keyword>
<reference evidence="2 3" key="1">
    <citation type="submission" date="2021-07" db="EMBL/GenBank/DDBJ databases">
        <title>A novel Jannaschia species isolated from marine dinoflagellate Ceratoperidinium margalefii.</title>
        <authorList>
            <person name="Jiang Y."/>
            <person name="Li Z."/>
        </authorList>
    </citation>
    <scope>NUCLEOTIDE SEQUENCE [LARGE SCALE GENOMIC DNA]</scope>
    <source>
        <strain evidence="2 3">J12C1-MA-4</strain>
    </source>
</reference>
<gene>
    <name evidence="2" type="ORF">KYE46_12475</name>
</gene>
<dbReference type="Proteomes" id="UP000825009">
    <property type="component" value="Chromosome"/>
</dbReference>
<dbReference type="EMBL" id="CP079194">
    <property type="protein sequence ID" value="QXT38745.1"/>
    <property type="molecule type" value="Genomic_DNA"/>
</dbReference>
<evidence type="ECO:0000313" key="2">
    <source>
        <dbReference type="EMBL" id="QXT38745.1"/>
    </source>
</evidence>
<dbReference type="RefSeq" id="WP_219000941.1">
    <property type="nucleotide sequence ID" value="NZ_CP079194.1"/>
</dbReference>
<evidence type="ECO:0000313" key="3">
    <source>
        <dbReference type="Proteomes" id="UP000825009"/>
    </source>
</evidence>
<name>A0A8F6TU63_9RHOB</name>
<proteinExistence type="predicted"/>
<dbReference type="InterPro" id="IPR041657">
    <property type="entry name" value="HTH_17"/>
</dbReference>
<dbReference type="Pfam" id="PF12728">
    <property type="entry name" value="HTH_17"/>
    <property type="match status" value="1"/>
</dbReference>
<organism evidence="2 3">
    <name type="scientific">Gymnodinialimonas ceratoperidinii</name>
    <dbReference type="NCBI Taxonomy" id="2856823"/>
    <lineage>
        <taxon>Bacteria</taxon>
        <taxon>Pseudomonadati</taxon>
        <taxon>Pseudomonadota</taxon>
        <taxon>Alphaproteobacteria</taxon>
        <taxon>Rhodobacterales</taxon>
        <taxon>Paracoccaceae</taxon>
        <taxon>Gymnodinialimonas</taxon>
    </lineage>
</organism>
<dbReference type="KEGG" id="gce:KYE46_12475"/>
<feature type="domain" description="Helix-turn-helix" evidence="1">
    <location>
        <begin position="8"/>
        <end position="57"/>
    </location>
</feature>
<dbReference type="AlphaFoldDB" id="A0A8F6TU63"/>
<sequence>MSEHHKIFLTKQEAAHFLRISVRTLTRRENEGMGPPRIKHGAKVVYRRQSLERWLEALERQPVRLRL</sequence>